<dbReference type="InterPro" id="IPR003594">
    <property type="entry name" value="HATPase_dom"/>
</dbReference>
<dbReference type="Gene3D" id="3.30.565.10">
    <property type="entry name" value="Histidine kinase-like ATPase, C-terminal domain"/>
    <property type="match status" value="1"/>
</dbReference>
<reference evidence="12 13" key="1">
    <citation type="submission" date="2010-07" db="EMBL/GenBank/DDBJ databases">
        <title>The draft genome of Paenibacillus curdlanolyticus YK9.</title>
        <authorList>
            <consortium name="US DOE Joint Genome Institute (JGI-PGF)"/>
            <person name="Lucas S."/>
            <person name="Copeland A."/>
            <person name="Lapidus A."/>
            <person name="Cheng J.-F."/>
            <person name="Bruce D."/>
            <person name="Goodwin L."/>
            <person name="Pitluck S."/>
            <person name="Land M.L."/>
            <person name="Hauser L."/>
            <person name="Chang Y.-J."/>
            <person name="Jeffries C."/>
            <person name="Anderson I.J."/>
            <person name="Johnson E."/>
            <person name="Loganathan U."/>
            <person name="Mulhopadhyay B."/>
            <person name="Kyrpides N."/>
            <person name="Woyke T.J."/>
        </authorList>
    </citation>
    <scope>NUCLEOTIDE SEQUENCE [LARGE SCALE GENOMIC DNA]</scope>
    <source>
        <strain evidence="12 13">YK9</strain>
    </source>
</reference>
<keyword evidence="3" id="KW-0597">Phosphoprotein</keyword>
<feature type="transmembrane region" description="Helical" evidence="9">
    <location>
        <begin position="311"/>
        <end position="331"/>
    </location>
</feature>
<dbReference type="GO" id="GO:0005524">
    <property type="term" value="F:ATP binding"/>
    <property type="evidence" value="ECO:0007669"/>
    <property type="project" value="UniProtKB-KW"/>
</dbReference>
<proteinExistence type="predicted"/>
<keyword evidence="6 12" id="KW-0418">Kinase</keyword>
<evidence type="ECO:0000256" key="1">
    <source>
        <dbReference type="ARBA" id="ARBA00000085"/>
    </source>
</evidence>
<gene>
    <name evidence="12" type="ORF">PaecuDRAFT_2863</name>
</gene>
<evidence type="ECO:0000256" key="6">
    <source>
        <dbReference type="ARBA" id="ARBA00022777"/>
    </source>
</evidence>
<feature type="transmembrane region" description="Helical" evidence="9">
    <location>
        <begin position="214"/>
        <end position="235"/>
    </location>
</feature>
<dbReference type="InterPro" id="IPR036890">
    <property type="entry name" value="HATPase_C_sf"/>
</dbReference>
<keyword evidence="13" id="KW-1185">Reference proteome</keyword>
<sequence length="651" mass="72586">MKAFVKLMLWLVLVVIGIGSIALPVEAADQPNAADQPAVAITNWEYKWLSVEEAAEPIDRVIGVKGWVKADALHPMPSMPDGIGGALIQVKLPELDWLTPAIWFKGIRSTSIDAFREGQSMPFYHSERSYGKDAVYMLLPLFPTDSGSVLTIKLQSVKGRIAITSDILLGDYYQMEPEYVKYDVIDVIYGSALIFLALIMAVCLFFLKRQQIALWLSLCLIILCIGCMVLGYSPAFHHFAKRENGVLLSSLFDIGLLSIVPIFTLFFEIVFGGGAFGLIRKLRIAQMICSALALVTYVFDRFNIDLFGLSIIMVPLLGVSFLVQFIILSTYSISSTIKGNRDALLISIGFGLFSIAGIYNLVLYYGDNSYQLIWWKWGLLCFILSLIAVMGRQFSSNYDRIIRYSKELEMFNHELQRSEKMEIISQLAASVAHEVRNPLQVTRGFLQLMGDKSVQEKDKRFLHMAIQELDRASSIITDFLTFAKPQLEDVTLLCITEELSQIEAMMSPLATMQGAKIELEVEPNLYAMGNTAKFKQALINMVKNSLEATNRGNGWIQIIARVEDNDVVVCIADNGEGIEEEALAKLGEPYFTNKSKGTGLGLMVTFRIIEVMQGTLRFRSQKGVGTEAIIRLPSAAADSQVNEKQKRTAEA</sequence>
<dbReference type="EMBL" id="AEDD01000007">
    <property type="protein sequence ID" value="EFM10427.1"/>
    <property type="molecule type" value="Genomic_DNA"/>
</dbReference>
<feature type="transmembrane region" description="Helical" evidence="9">
    <location>
        <begin position="343"/>
        <end position="366"/>
    </location>
</feature>
<dbReference type="OrthoDB" id="9815750at2"/>
<dbReference type="STRING" id="717606.PaecuDRAFT_2863"/>
<feature type="chain" id="PRO_5003136243" description="histidine kinase" evidence="10">
    <location>
        <begin position="28"/>
        <end position="651"/>
    </location>
</feature>
<dbReference type="PRINTS" id="PR00344">
    <property type="entry name" value="BCTRLSENSOR"/>
</dbReference>
<dbReference type="PROSITE" id="PS50109">
    <property type="entry name" value="HIS_KIN"/>
    <property type="match status" value="1"/>
</dbReference>
<evidence type="ECO:0000256" key="5">
    <source>
        <dbReference type="ARBA" id="ARBA00022741"/>
    </source>
</evidence>
<feature type="domain" description="Histidine kinase" evidence="11">
    <location>
        <begin position="430"/>
        <end position="636"/>
    </location>
</feature>
<dbReference type="PANTHER" id="PTHR43065">
    <property type="entry name" value="SENSOR HISTIDINE KINASE"/>
    <property type="match status" value="1"/>
</dbReference>
<evidence type="ECO:0000256" key="4">
    <source>
        <dbReference type="ARBA" id="ARBA00022679"/>
    </source>
</evidence>
<dbReference type="EC" id="2.7.13.3" evidence="2"/>
<keyword evidence="9" id="KW-0812">Transmembrane</keyword>
<dbReference type="GO" id="GO:0000155">
    <property type="term" value="F:phosphorelay sensor kinase activity"/>
    <property type="evidence" value="ECO:0007669"/>
    <property type="project" value="InterPro"/>
</dbReference>
<keyword evidence="4" id="KW-0808">Transferase</keyword>
<feature type="signal peptide" evidence="10">
    <location>
        <begin position="1"/>
        <end position="27"/>
    </location>
</feature>
<evidence type="ECO:0000256" key="10">
    <source>
        <dbReference type="SAM" id="SignalP"/>
    </source>
</evidence>
<evidence type="ECO:0000256" key="3">
    <source>
        <dbReference type="ARBA" id="ARBA00022553"/>
    </source>
</evidence>
<dbReference type="InterPro" id="IPR036097">
    <property type="entry name" value="HisK_dim/P_sf"/>
</dbReference>
<dbReference type="CDD" id="cd00082">
    <property type="entry name" value="HisKA"/>
    <property type="match status" value="1"/>
</dbReference>
<keyword evidence="9" id="KW-0472">Membrane</keyword>
<organism evidence="12 13">
    <name type="scientific">Paenibacillus curdlanolyticus YK9</name>
    <dbReference type="NCBI Taxonomy" id="717606"/>
    <lineage>
        <taxon>Bacteria</taxon>
        <taxon>Bacillati</taxon>
        <taxon>Bacillota</taxon>
        <taxon>Bacilli</taxon>
        <taxon>Bacillales</taxon>
        <taxon>Paenibacillaceae</taxon>
        <taxon>Paenibacillus</taxon>
    </lineage>
</organism>
<dbReference type="InterPro" id="IPR005467">
    <property type="entry name" value="His_kinase_dom"/>
</dbReference>
<evidence type="ECO:0000313" key="13">
    <source>
        <dbReference type="Proteomes" id="UP000005387"/>
    </source>
</evidence>
<dbReference type="AlphaFoldDB" id="E0IAM3"/>
<evidence type="ECO:0000256" key="8">
    <source>
        <dbReference type="ARBA" id="ARBA00023012"/>
    </source>
</evidence>
<dbReference type="Proteomes" id="UP000005387">
    <property type="component" value="Unassembled WGS sequence"/>
</dbReference>
<dbReference type="Pfam" id="PF02518">
    <property type="entry name" value="HATPase_c"/>
    <property type="match status" value="1"/>
</dbReference>
<keyword evidence="5" id="KW-0547">Nucleotide-binding</keyword>
<feature type="transmembrane region" description="Helical" evidence="9">
    <location>
        <begin position="187"/>
        <end position="207"/>
    </location>
</feature>
<dbReference type="Pfam" id="PF00512">
    <property type="entry name" value="HisKA"/>
    <property type="match status" value="1"/>
</dbReference>
<name>E0IAM3_9BACL</name>
<dbReference type="SUPFAM" id="SSF47384">
    <property type="entry name" value="Homodimeric domain of signal transducing histidine kinase"/>
    <property type="match status" value="1"/>
</dbReference>
<evidence type="ECO:0000313" key="12">
    <source>
        <dbReference type="EMBL" id="EFM10427.1"/>
    </source>
</evidence>
<dbReference type="eggNOG" id="COG4191">
    <property type="taxonomic scope" value="Bacteria"/>
</dbReference>
<evidence type="ECO:0000256" key="7">
    <source>
        <dbReference type="ARBA" id="ARBA00022840"/>
    </source>
</evidence>
<keyword evidence="10" id="KW-0732">Signal</keyword>
<feature type="transmembrane region" description="Helical" evidence="9">
    <location>
        <begin position="247"/>
        <end position="270"/>
    </location>
</feature>
<evidence type="ECO:0000256" key="2">
    <source>
        <dbReference type="ARBA" id="ARBA00012438"/>
    </source>
</evidence>
<dbReference type="InterPro" id="IPR003661">
    <property type="entry name" value="HisK_dim/P_dom"/>
</dbReference>
<feature type="transmembrane region" description="Helical" evidence="9">
    <location>
        <begin position="372"/>
        <end position="391"/>
    </location>
</feature>
<evidence type="ECO:0000259" key="11">
    <source>
        <dbReference type="PROSITE" id="PS50109"/>
    </source>
</evidence>
<dbReference type="SMART" id="SM00388">
    <property type="entry name" value="HisKA"/>
    <property type="match status" value="1"/>
</dbReference>
<dbReference type="PANTHER" id="PTHR43065:SF53">
    <property type="entry name" value="SPORULATION KINASE B"/>
    <property type="match status" value="1"/>
</dbReference>
<dbReference type="Gene3D" id="1.10.287.130">
    <property type="match status" value="1"/>
</dbReference>
<accession>E0IAM3</accession>
<dbReference type="SUPFAM" id="SSF55874">
    <property type="entry name" value="ATPase domain of HSP90 chaperone/DNA topoisomerase II/histidine kinase"/>
    <property type="match status" value="1"/>
</dbReference>
<dbReference type="SMART" id="SM00387">
    <property type="entry name" value="HATPase_c"/>
    <property type="match status" value="1"/>
</dbReference>
<keyword evidence="7" id="KW-0067">ATP-binding</keyword>
<keyword evidence="9" id="KW-1133">Transmembrane helix</keyword>
<comment type="catalytic activity">
    <reaction evidence="1">
        <text>ATP + protein L-histidine = ADP + protein N-phospho-L-histidine.</text>
        <dbReference type="EC" id="2.7.13.3"/>
    </reaction>
</comment>
<dbReference type="InterPro" id="IPR004358">
    <property type="entry name" value="Sig_transdc_His_kin-like_C"/>
</dbReference>
<evidence type="ECO:0000256" key="9">
    <source>
        <dbReference type="SAM" id="Phobius"/>
    </source>
</evidence>
<keyword evidence="8" id="KW-0902">Two-component regulatory system</keyword>
<protein>
    <recommendedName>
        <fullName evidence="2">histidine kinase</fullName>
        <ecNumber evidence="2">2.7.13.3</ecNumber>
    </recommendedName>
</protein>